<dbReference type="AlphaFoldDB" id="A0A1J4KPC3"/>
<dbReference type="SMART" id="SM00973">
    <property type="entry name" value="Sec63"/>
    <property type="match status" value="1"/>
</dbReference>
<dbReference type="InterPro" id="IPR004179">
    <property type="entry name" value="Sec63-dom"/>
</dbReference>
<comment type="caution">
    <text evidence="2">The sequence shown here is derived from an EMBL/GenBank/DDBJ whole genome shotgun (WGS) entry which is preliminary data.</text>
</comment>
<name>A0A1J4KPC3_9EUKA</name>
<evidence type="ECO:0000259" key="1">
    <source>
        <dbReference type="SMART" id="SM00973"/>
    </source>
</evidence>
<dbReference type="Proteomes" id="UP000179807">
    <property type="component" value="Unassembled WGS sequence"/>
</dbReference>
<dbReference type="SUPFAM" id="SSF158702">
    <property type="entry name" value="Sec63 N-terminal domain-like"/>
    <property type="match status" value="1"/>
</dbReference>
<dbReference type="RefSeq" id="XP_068364413.1">
    <property type="nucleotide sequence ID" value="XM_068500761.1"/>
</dbReference>
<evidence type="ECO:0000313" key="2">
    <source>
        <dbReference type="EMBL" id="OHT11277.1"/>
    </source>
</evidence>
<accession>A0A1J4KPC3</accession>
<feature type="domain" description="SEC63" evidence="1">
    <location>
        <begin position="432"/>
        <end position="736"/>
    </location>
</feature>
<dbReference type="Gene3D" id="3.40.50.300">
    <property type="entry name" value="P-loop containing nucleotide triphosphate hydrolases"/>
    <property type="match status" value="2"/>
</dbReference>
<protein>
    <recommendedName>
        <fullName evidence="1">SEC63 domain-containing protein</fullName>
    </recommendedName>
</protein>
<dbReference type="VEuPathDB" id="TrichDB:TRFO_19379"/>
<dbReference type="EMBL" id="MLAK01000592">
    <property type="protein sequence ID" value="OHT11277.1"/>
    <property type="molecule type" value="Genomic_DNA"/>
</dbReference>
<dbReference type="Gene3D" id="1.10.3380.10">
    <property type="entry name" value="Sec63 N-terminal domain-like domain"/>
    <property type="match status" value="1"/>
</dbReference>
<sequence>MIHERFLSLFSNRDFTPFQLKCRDELINSGKDAIITTSFAVGEQIIPEFAIIRLLQSSSTHVIFYIFGNQQSNFDYFYSRYSKLDILCKKIVDYSNIEESDLKENVIYIITFSNLVALLQKADVSFLEKISLVAFECINTIIPSGLDSEIFFIYLKKYKFRIVGNNYSYELRDRICTFLDINNESKENLTYNGNKNDTFDFIMIENDTDLDKMFIEEISNYLPLKQVVIFCNASTHLPNLAKLVSATFTKLINPKDVEIYLAQLSDRKAQINLSNGIGILNFNDIYTNKITYKLFVEGKIKVLITLPSSLMQIMSIDSENNNFVIENVFIKGNKSNRWLSILTPQLCKKVHILVDEKQKEKLNSFLEGKENVKLPDTAFLPRYFLFLLDKKFATNEEELRNCYKNCFNNTININDIFSCLLNHNLITEKFEITEYGHIAKNYNIVLDDFVYLTKCKPPHTVNELLKMFCLETETIKHSVEIREGENEQLRVLVNDPNLPFDVSFLKYKKEFQPGEKAYILVIWNSVNEKFENHDFLSDLTFFNAKLIALGKCYCEISDLRKSYWGISVSRDYRKRISTSIFSNYSPKMYIQFPNIGKVYSEKFHNKGIRSYHEFLSLTQEDTQRILERNISKIGEVLRNLPNYTIDYTLDDTKLKVTVTNKGGFTKTNKKGDDHLLFVIGGIKNTDQLLLFNIYHEYQAQIDINLELNEDVDLDMLEFRAIDSSFIGPDVMMKISPSDTQEEVIWTMETQDD</sequence>
<organism evidence="2 3">
    <name type="scientific">Tritrichomonas foetus</name>
    <dbReference type="NCBI Taxonomy" id="1144522"/>
    <lineage>
        <taxon>Eukaryota</taxon>
        <taxon>Metamonada</taxon>
        <taxon>Parabasalia</taxon>
        <taxon>Tritrichomonadida</taxon>
        <taxon>Tritrichomonadidae</taxon>
        <taxon>Tritrichomonas</taxon>
    </lineage>
</organism>
<gene>
    <name evidence="2" type="ORF">TRFO_19379</name>
</gene>
<reference evidence="2" key="1">
    <citation type="submission" date="2016-10" db="EMBL/GenBank/DDBJ databases">
        <authorList>
            <person name="Benchimol M."/>
            <person name="Almeida L.G."/>
            <person name="Vasconcelos A.T."/>
            <person name="Perreira-Neves A."/>
            <person name="Rosa I.A."/>
            <person name="Tasca T."/>
            <person name="Bogo M.R."/>
            <person name="de Souza W."/>
        </authorList>
    </citation>
    <scope>NUCLEOTIDE SEQUENCE [LARGE SCALE GENOMIC DNA]</scope>
    <source>
        <strain evidence="2">K</strain>
    </source>
</reference>
<keyword evidence="3" id="KW-1185">Reference proteome</keyword>
<proteinExistence type="predicted"/>
<evidence type="ECO:0000313" key="3">
    <source>
        <dbReference type="Proteomes" id="UP000179807"/>
    </source>
</evidence>
<dbReference type="InterPro" id="IPR027417">
    <property type="entry name" value="P-loop_NTPase"/>
</dbReference>
<dbReference type="GeneID" id="94835465"/>